<keyword evidence="9" id="KW-0472">Membrane</keyword>
<evidence type="ECO:0000256" key="8">
    <source>
        <dbReference type="ARBA" id="ARBA00022967"/>
    </source>
</evidence>
<keyword evidence="5" id="KW-0997">Cell inner membrane</keyword>
<sequence length="361" mass="39267">MNQNELLRVEELHISLQMDKGSLPVVNGISFGLKKGQILALVGESGCGKSVTSLSLMRLLGKGLEISGGQILFRHPESGDVTDIAALGSNDKAMRKLRGDQIAMIFQEPMSSFSPLHTIGEQIMEVVRLHRKVSKLDARKRAIELLDKVGIADPAQAVDRYPHEFSGGQRQRAMIARALACDPSVLVADEPTTALDVTIQAQILKLLKDLQQEMGMAIIFITHDLGLVAQMADEVAIMYMGNVVEHGATRAIFKQPQHPYTKRLLQAIPRLGVIQDKLQSIEGSVPNLFERPVGCAFNTRCTEQQRDACQQRLPALRAIEPLGLVAQQGTAAVVSNDVGVVNSSDVIHSVACHLIHTEAVA</sequence>
<protein>
    <submittedName>
        <fullName evidence="11">ABC transporter ATP-binding protein</fullName>
    </submittedName>
</protein>
<comment type="similarity">
    <text evidence="2">Belongs to the ABC transporter superfamily.</text>
</comment>
<comment type="subcellular location">
    <subcellularLocation>
        <location evidence="1">Cell inner membrane</location>
        <topology evidence="1">Peripheral membrane protein</topology>
    </subcellularLocation>
</comment>
<dbReference type="InterPro" id="IPR050388">
    <property type="entry name" value="ABC_Ni/Peptide_Import"/>
</dbReference>
<dbReference type="Pfam" id="PF00005">
    <property type="entry name" value="ABC_tran"/>
    <property type="match status" value="1"/>
</dbReference>
<dbReference type="EMBL" id="JACJFM010000001">
    <property type="protein sequence ID" value="MBB1485072.1"/>
    <property type="molecule type" value="Genomic_DNA"/>
</dbReference>
<evidence type="ECO:0000256" key="4">
    <source>
        <dbReference type="ARBA" id="ARBA00022475"/>
    </source>
</evidence>
<dbReference type="RefSeq" id="WP_182806833.1">
    <property type="nucleotide sequence ID" value="NZ_JACJFM010000001.1"/>
</dbReference>
<dbReference type="GO" id="GO:0015833">
    <property type="term" value="P:peptide transport"/>
    <property type="evidence" value="ECO:0007669"/>
    <property type="project" value="InterPro"/>
</dbReference>
<dbReference type="FunFam" id="3.40.50.300:FF:000016">
    <property type="entry name" value="Oligopeptide ABC transporter ATP-binding component"/>
    <property type="match status" value="1"/>
</dbReference>
<dbReference type="InterPro" id="IPR003439">
    <property type="entry name" value="ABC_transporter-like_ATP-bd"/>
</dbReference>
<dbReference type="AlphaFoldDB" id="A0A839IKK6"/>
<dbReference type="SMART" id="SM00382">
    <property type="entry name" value="AAA"/>
    <property type="match status" value="1"/>
</dbReference>
<evidence type="ECO:0000313" key="11">
    <source>
        <dbReference type="EMBL" id="MBB1485072.1"/>
    </source>
</evidence>
<keyword evidence="7 11" id="KW-0067">ATP-binding</keyword>
<proteinExistence type="inferred from homology"/>
<dbReference type="SUPFAM" id="SSF52540">
    <property type="entry name" value="P-loop containing nucleoside triphosphate hydrolases"/>
    <property type="match status" value="1"/>
</dbReference>
<evidence type="ECO:0000256" key="9">
    <source>
        <dbReference type="ARBA" id="ARBA00023136"/>
    </source>
</evidence>
<dbReference type="Gene3D" id="3.40.50.300">
    <property type="entry name" value="P-loop containing nucleotide triphosphate hydrolases"/>
    <property type="match status" value="1"/>
</dbReference>
<dbReference type="PROSITE" id="PS00211">
    <property type="entry name" value="ABC_TRANSPORTER_1"/>
    <property type="match status" value="1"/>
</dbReference>
<reference evidence="11 12" key="1">
    <citation type="submission" date="2020-08" db="EMBL/GenBank/DDBJ databases">
        <title>Oceanospirillum sp. nov. isolated from marine sediment.</title>
        <authorList>
            <person name="Ji X."/>
        </authorList>
    </citation>
    <scope>NUCLEOTIDE SEQUENCE [LARGE SCALE GENOMIC DNA]</scope>
    <source>
        <strain evidence="11 12">D5</strain>
    </source>
</reference>
<evidence type="ECO:0000259" key="10">
    <source>
        <dbReference type="PROSITE" id="PS50893"/>
    </source>
</evidence>
<dbReference type="PROSITE" id="PS50893">
    <property type="entry name" value="ABC_TRANSPORTER_2"/>
    <property type="match status" value="1"/>
</dbReference>
<dbReference type="PANTHER" id="PTHR43297">
    <property type="entry name" value="OLIGOPEPTIDE TRANSPORT ATP-BINDING PROTEIN APPD"/>
    <property type="match status" value="1"/>
</dbReference>
<dbReference type="GO" id="GO:0055085">
    <property type="term" value="P:transmembrane transport"/>
    <property type="evidence" value="ECO:0007669"/>
    <property type="project" value="UniProtKB-ARBA"/>
</dbReference>
<dbReference type="Pfam" id="PF08352">
    <property type="entry name" value="oligo_HPY"/>
    <property type="match status" value="1"/>
</dbReference>
<evidence type="ECO:0000256" key="3">
    <source>
        <dbReference type="ARBA" id="ARBA00022448"/>
    </source>
</evidence>
<dbReference type="InterPro" id="IPR013563">
    <property type="entry name" value="Oligopep_ABC_C"/>
</dbReference>
<dbReference type="InterPro" id="IPR017871">
    <property type="entry name" value="ABC_transporter-like_CS"/>
</dbReference>
<keyword evidence="12" id="KW-1185">Reference proteome</keyword>
<gene>
    <name evidence="11" type="ORF">H4O21_00375</name>
</gene>
<dbReference type="PANTHER" id="PTHR43297:SF14">
    <property type="entry name" value="ATPASE AAA-TYPE CORE DOMAIN-CONTAINING PROTEIN"/>
    <property type="match status" value="1"/>
</dbReference>
<comment type="caution">
    <text evidence="11">The sequence shown here is derived from an EMBL/GenBank/DDBJ whole genome shotgun (WGS) entry which is preliminary data.</text>
</comment>
<evidence type="ECO:0000256" key="7">
    <source>
        <dbReference type="ARBA" id="ARBA00022840"/>
    </source>
</evidence>
<dbReference type="CDD" id="cd03257">
    <property type="entry name" value="ABC_NikE_OppD_transporters"/>
    <property type="match status" value="1"/>
</dbReference>
<name>A0A839IKK6_9GAMM</name>
<keyword evidence="3" id="KW-0813">Transport</keyword>
<dbReference type="InterPro" id="IPR003593">
    <property type="entry name" value="AAA+_ATPase"/>
</dbReference>
<dbReference type="GO" id="GO:0005886">
    <property type="term" value="C:plasma membrane"/>
    <property type="evidence" value="ECO:0007669"/>
    <property type="project" value="UniProtKB-SubCell"/>
</dbReference>
<evidence type="ECO:0000313" key="12">
    <source>
        <dbReference type="Proteomes" id="UP000565262"/>
    </source>
</evidence>
<evidence type="ECO:0000256" key="5">
    <source>
        <dbReference type="ARBA" id="ARBA00022519"/>
    </source>
</evidence>
<accession>A0A839IKK6</accession>
<keyword evidence="8" id="KW-1278">Translocase</keyword>
<evidence type="ECO:0000256" key="6">
    <source>
        <dbReference type="ARBA" id="ARBA00022741"/>
    </source>
</evidence>
<dbReference type="Proteomes" id="UP000565262">
    <property type="component" value="Unassembled WGS sequence"/>
</dbReference>
<evidence type="ECO:0000256" key="1">
    <source>
        <dbReference type="ARBA" id="ARBA00004417"/>
    </source>
</evidence>
<dbReference type="GO" id="GO:0016887">
    <property type="term" value="F:ATP hydrolysis activity"/>
    <property type="evidence" value="ECO:0007669"/>
    <property type="project" value="InterPro"/>
</dbReference>
<dbReference type="InterPro" id="IPR027417">
    <property type="entry name" value="P-loop_NTPase"/>
</dbReference>
<keyword evidence="6" id="KW-0547">Nucleotide-binding</keyword>
<keyword evidence="4" id="KW-1003">Cell membrane</keyword>
<feature type="domain" description="ABC transporter" evidence="10">
    <location>
        <begin position="7"/>
        <end position="265"/>
    </location>
</feature>
<organism evidence="11 12">
    <name type="scientific">Oceanospirillum sediminis</name>
    <dbReference type="NCBI Taxonomy" id="2760088"/>
    <lineage>
        <taxon>Bacteria</taxon>
        <taxon>Pseudomonadati</taxon>
        <taxon>Pseudomonadota</taxon>
        <taxon>Gammaproteobacteria</taxon>
        <taxon>Oceanospirillales</taxon>
        <taxon>Oceanospirillaceae</taxon>
        <taxon>Oceanospirillum</taxon>
    </lineage>
</organism>
<dbReference type="NCBIfam" id="TIGR01727">
    <property type="entry name" value="oligo_HPY"/>
    <property type="match status" value="1"/>
</dbReference>
<evidence type="ECO:0000256" key="2">
    <source>
        <dbReference type="ARBA" id="ARBA00005417"/>
    </source>
</evidence>
<dbReference type="GO" id="GO:0005524">
    <property type="term" value="F:ATP binding"/>
    <property type="evidence" value="ECO:0007669"/>
    <property type="project" value="UniProtKB-KW"/>
</dbReference>